<dbReference type="RefSeq" id="WP_267781088.1">
    <property type="nucleotide sequence ID" value="NZ_CP113089.1"/>
</dbReference>
<reference evidence="2" key="1">
    <citation type="submission" date="2022-11" db="EMBL/GenBank/DDBJ databases">
        <title>Description of Microcella daejonensis nov. sp, isolated from riverside soil.</title>
        <authorList>
            <person name="Molina K.M."/>
            <person name="Kim S.B."/>
        </authorList>
    </citation>
    <scope>NUCLEOTIDE SEQUENCE</scope>
    <source>
        <strain evidence="2">MMS21-STM12</strain>
    </source>
</reference>
<protein>
    <submittedName>
        <fullName evidence="2">Uncharacterized protein</fullName>
    </submittedName>
</protein>
<proteinExistence type="predicted"/>
<dbReference type="EMBL" id="CP113089">
    <property type="protein sequence ID" value="WAB81331.1"/>
    <property type="molecule type" value="Genomic_DNA"/>
</dbReference>
<evidence type="ECO:0000313" key="3">
    <source>
        <dbReference type="Proteomes" id="UP001164706"/>
    </source>
</evidence>
<keyword evidence="1" id="KW-0472">Membrane</keyword>
<keyword evidence="1" id="KW-0812">Transmembrane</keyword>
<dbReference type="KEGG" id="mdb:OVN18_12450"/>
<feature type="transmembrane region" description="Helical" evidence="1">
    <location>
        <begin position="62"/>
        <end position="82"/>
    </location>
</feature>
<evidence type="ECO:0000256" key="1">
    <source>
        <dbReference type="SAM" id="Phobius"/>
    </source>
</evidence>
<keyword evidence="3" id="KW-1185">Reference proteome</keyword>
<sequence>MGDEDEVLRRLLRRADPAAEVDPAAARRLEQMMETIMSSSIPTTDPALAAEPSRTVRRRPRWAVPAALVGAAAVAAAAVVIGTGSGASPTRFIAPEAVGPATSCAVLTAEGLAMNEIAFAATVTSIEGDQVELQVTERFRGDVGDRVVVAQGTDPNLEYSTGEFVEGEDYLVAITGGAAASCGLTGPESPELRALYEEAFAG</sequence>
<gene>
    <name evidence="2" type="ORF">OVN18_12450</name>
</gene>
<organism evidence="2 3">
    <name type="scientific">Microcella daejeonensis</name>
    <dbReference type="NCBI Taxonomy" id="2994971"/>
    <lineage>
        <taxon>Bacteria</taxon>
        <taxon>Bacillati</taxon>
        <taxon>Actinomycetota</taxon>
        <taxon>Actinomycetes</taxon>
        <taxon>Micrococcales</taxon>
        <taxon>Microbacteriaceae</taxon>
        <taxon>Microcella</taxon>
    </lineage>
</organism>
<dbReference type="AlphaFoldDB" id="A0A9E8MMA9"/>
<name>A0A9E8MMA9_9MICO</name>
<keyword evidence="1" id="KW-1133">Transmembrane helix</keyword>
<dbReference type="Proteomes" id="UP001164706">
    <property type="component" value="Chromosome"/>
</dbReference>
<accession>A0A9E8MMA9</accession>
<evidence type="ECO:0000313" key="2">
    <source>
        <dbReference type="EMBL" id="WAB81331.1"/>
    </source>
</evidence>